<feature type="compositionally biased region" description="Basic and acidic residues" evidence="1">
    <location>
        <begin position="10"/>
        <end position="31"/>
    </location>
</feature>
<dbReference type="EMBL" id="JACEIK010034977">
    <property type="protein sequence ID" value="MCE5166874.1"/>
    <property type="molecule type" value="Genomic_DNA"/>
</dbReference>
<evidence type="ECO:0000313" key="2">
    <source>
        <dbReference type="EMBL" id="MCE5166874.1"/>
    </source>
</evidence>
<protein>
    <submittedName>
        <fullName evidence="2">Uncharacterized protein</fullName>
    </submittedName>
</protein>
<accession>A0ABS8Y6R8</accession>
<sequence length="120" mass="12440">MGVHEKKGRLKEERDRTLEKKGRNGEKDEMRQSFGLGGTGELPDPKGAGGEFPLAGSDSEELEGGDGVEGVLDGGEENPDGAGFDGVVDRGRLEDRAGVVGGDGARSSQRGIQIASSNSI</sequence>
<evidence type="ECO:0000256" key="1">
    <source>
        <dbReference type="SAM" id="MobiDB-lite"/>
    </source>
</evidence>
<organism evidence="2 3">
    <name type="scientific">Datura stramonium</name>
    <name type="common">Jimsonweed</name>
    <name type="synonym">Common thornapple</name>
    <dbReference type="NCBI Taxonomy" id="4076"/>
    <lineage>
        <taxon>Eukaryota</taxon>
        <taxon>Viridiplantae</taxon>
        <taxon>Streptophyta</taxon>
        <taxon>Embryophyta</taxon>
        <taxon>Tracheophyta</taxon>
        <taxon>Spermatophyta</taxon>
        <taxon>Magnoliopsida</taxon>
        <taxon>eudicotyledons</taxon>
        <taxon>Gunneridae</taxon>
        <taxon>Pentapetalae</taxon>
        <taxon>asterids</taxon>
        <taxon>lamiids</taxon>
        <taxon>Solanales</taxon>
        <taxon>Solanaceae</taxon>
        <taxon>Solanoideae</taxon>
        <taxon>Datureae</taxon>
        <taxon>Datura</taxon>
    </lineage>
</organism>
<dbReference type="Proteomes" id="UP000823775">
    <property type="component" value="Unassembled WGS sequence"/>
</dbReference>
<comment type="caution">
    <text evidence="2">The sequence shown here is derived from an EMBL/GenBank/DDBJ whole genome shotgun (WGS) entry which is preliminary data.</text>
</comment>
<feature type="region of interest" description="Disordered" evidence="1">
    <location>
        <begin position="1"/>
        <end position="120"/>
    </location>
</feature>
<name>A0ABS8Y6R8_DATST</name>
<keyword evidence="3" id="KW-1185">Reference proteome</keyword>
<reference evidence="2 3" key="1">
    <citation type="journal article" date="2021" name="BMC Genomics">
        <title>Datura genome reveals duplications of psychoactive alkaloid biosynthetic genes and high mutation rate following tissue culture.</title>
        <authorList>
            <person name="Rajewski A."/>
            <person name="Carter-House D."/>
            <person name="Stajich J."/>
            <person name="Litt A."/>
        </authorList>
    </citation>
    <scope>NUCLEOTIDE SEQUENCE [LARGE SCALE GENOMIC DNA]</scope>
    <source>
        <strain evidence="2">AR-01</strain>
    </source>
</reference>
<proteinExistence type="predicted"/>
<feature type="compositionally biased region" description="Basic and acidic residues" evidence="1">
    <location>
        <begin position="87"/>
        <end position="97"/>
    </location>
</feature>
<evidence type="ECO:0000313" key="3">
    <source>
        <dbReference type="Proteomes" id="UP000823775"/>
    </source>
</evidence>
<feature type="compositionally biased region" description="Polar residues" evidence="1">
    <location>
        <begin position="106"/>
        <end position="120"/>
    </location>
</feature>
<gene>
    <name evidence="2" type="ORF">HAX54_028437</name>
</gene>
<feature type="non-terminal residue" evidence="2">
    <location>
        <position position="120"/>
    </location>
</feature>